<name>A0ABP1G9B2_9CHLO</name>
<feature type="coiled-coil region" evidence="1">
    <location>
        <begin position="502"/>
        <end position="530"/>
    </location>
</feature>
<feature type="region of interest" description="Disordered" evidence="2">
    <location>
        <begin position="428"/>
        <end position="497"/>
    </location>
</feature>
<feature type="compositionally biased region" description="Polar residues" evidence="2">
    <location>
        <begin position="573"/>
        <end position="583"/>
    </location>
</feature>
<dbReference type="InterPro" id="IPR002716">
    <property type="entry name" value="PIN_dom"/>
</dbReference>
<feature type="compositionally biased region" description="Low complexity" evidence="2">
    <location>
        <begin position="538"/>
        <end position="549"/>
    </location>
</feature>
<feature type="domain" description="PIN" evidence="3">
    <location>
        <begin position="19"/>
        <end position="151"/>
    </location>
</feature>
<feature type="compositionally biased region" description="Polar residues" evidence="2">
    <location>
        <begin position="470"/>
        <end position="497"/>
    </location>
</feature>
<feature type="region of interest" description="Disordered" evidence="2">
    <location>
        <begin position="239"/>
        <end position="297"/>
    </location>
</feature>
<accession>A0ABP1G9B2</accession>
<evidence type="ECO:0000313" key="5">
    <source>
        <dbReference type="Proteomes" id="UP001497392"/>
    </source>
</evidence>
<feature type="compositionally biased region" description="Low complexity" evidence="2">
    <location>
        <begin position="560"/>
        <end position="572"/>
    </location>
</feature>
<dbReference type="Proteomes" id="UP001497392">
    <property type="component" value="Unassembled WGS sequence"/>
</dbReference>
<evidence type="ECO:0000313" key="4">
    <source>
        <dbReference type="EMBL" id="CAL5227351.1"/>
    </source>
</evidence>
<feature type="region of interest" description="Disordered" evidence="2">
    <location>
        <begin position="538"/>
        <end position="740"/>
    </location>
</feature>
<dbReference type="Gene3D" id="3.40.50.1010">
    <property type="entry name" value="5'-nuclease"/>
    <property type="match status" value="1"/>
</dbReference>
<dbReference type="Pfam" id="PF13638">
    <property type="entry name" value="PIN_4"/>
    <property type="match status" value="1"/>
</dbReference>
<feature type="compositionally biased region" description="Low complexity" evidence="2">
    <location>
        <begin position="638"/>
        <end position="689"/>
    </location>
</feature>
<evidence type="ECO:0000256" key="2">
    <source>
        <dbReference type="SAM" id="MobiDB-lite"/>
    </source>
</evidence>
<comment type="caution">
    <text evidence="4">The sequence shown here is derived from an EMBL/GenBank/DDBJ whole genome shotgun (WGS) entry which is preliminary data.</text>
</comment>
<feature type="region of interest" description="Disordered" evidence="2">
    <location>
        <begin position="183"/>
        <end position="227"/>
    </location>
</feature>
<gene>
    <name evidence="4" type="primary">g10298</name>
    <name evidence="4" type="ORF">VP750_LOCUS9257</name>
</gene>
<dbReference type="EMBL" id="CAXHTA020000017">
    <property type="protein sequence ID" value="CAL5227351.1"/>
    <property type="molecule type" value="Genomic_DNA"/>
</dbReference>
<feature type="compositionally biased region" description="Polar residues" evidence="2">
    <location>
        <begin position="247"/>
        <end position="262"/>
    </location>
</feature>
<protein>
    <submittedName>
        <fullName evidence="4">G10298 protein</fullName>
    </submittedName>
</protein>
<feature type="compositionally biased region" description="Low complexity" evidence="2">
    <location>
        <begin position="588"/>
        <end position="619"/>
    </location>
</feature>
<evidence type="ECO:0000259" key="3">
    <source>
        <dbReference type="Pfam" id="PF13638"/>
    </source>
</evidence>
<keyword evidence="5" id="KW-1185">Reference proteome</keyword>
<feature type="compositionally biased region" description="Basic and acidic residues" evidence="2">
    <location>
        <begin position="213"/>
        <end position="227"/>
    </location>
</feature>
<feature type="compositionally biased region" description="Polar residues" evidence="2">
    <location>
        <begin position="719"/>
        <end position="740"/>
    </location>
</feature>
<keyword evidence="1" id="KW-0175">Coiled coil</keyword>
<organism evidence="4 5">
    <name type="scientific">Coccomyxa viridis</name>
    <dbReference type="NCBI Taxonomy" id="1274662"/>
    <lineage>
        <taxon>Eukaryota</taxon>
        <taxon>Viridiplantae</taxon>
        <taxon>Chlorophyta</taxon>
        <taxon>core chlorophytes</taxon>
        <taxon>Trebouxiophyceae</taxon>
        <taxon>Trebouxiophyceae incertae sedis</taxon>
        <taxon>Coccomyxaceae</taxon>
        <taxon>Coccomyxa</taxon>
    </lineage>
</organism>
<sequence length="868" mass="94554">MESPEELLAFHAASKDSILPKSGAFKNIELSVNYFVPQAVIRELDNRKQGGHSDDSTGNIARKARNAARLLDESELGEVTFESSNDRSKAEMIFPEMLQDAALSRGDHHILLAAKYMQDVKYRSDSRNRVVIITEDVNLRSIAAGEGIMAVPGPGELPKKRKDFLPKMFPSLPEDSAAARMAARRAKYAENPELDALKQGLSTAGRRKPAPHQPEEHRTPTSRDAADASRAFEAIYGPLRTAGGSGPISNGLNRNSSGTSLQPGMHGAGGQGQHSAPPAGRSLALGSGDGQQQPGSLPSAADLLRVLDLGMRPCLEQYLPLLSPATWQQDAEALTSAQGLLACVFRHRAQLLMASESSNCTAAMLFLMKFAVKPQIQTPQEAQAALNAASLILAAFREPSTDSSARQALLNSRKTVTQAALQFRDKAMQESGRAPAISQAGLPPMGSLSMTEQPGASAGFYMNGHLRGQLQPSPFQQAEEPSQGNNPGQMGRQASSQAEYALQILQAQAMQQQQQQQQHHQQALQDQNTRQMQVHLLRQHLQQQQQQQQEVASPHALSPQAYQQQLHAALQQREASLASQQQEPPSPHASHSQEQQLQAALQQRRSSESSSMQQEPLSPHDLASLQLRMSHSQERQHQQSPSPHAIQQQQQQQMHEPQSPHQQAPASLQQLLQQHQAMMEHQQQQQQQQGIDQRHSSHSSAGQHMESDQADGRGMPGSLSESISSQQAGNNTRASMSRASVQALPEAGNTEGLPKGAKTAGLVQGVLQELARKAGSQRRQAAKVMLDSLLSAVSSKCSVDEEDPQLQQAHQTAVRVLWARLLHMNGADMEEVRKGEPDMEDVLAYLNSGDREQAKRDATALLNELFAD</sequence>
<reference evidence="4 5" key="1">
    <citation type="submission" date="2024-06" db="EMBL/GenBank/DDBJ databases">
        <authorList>
            <person name="Kraege A."/>
            <person name="Thomma B."/>
        </authorList>
    </citation>
    <scope>NUCLEOTIDE SEQUENCE [LARGE SCALE GENOMIC DNA]</scope>
</reference>
<proteinExistence type="predicted"/>
<evidence type="ECO:0000256" key="1">
    <source>
        <dbReference type="SAM" id="Coils"/>
    </source>
</evidence>